<keyword evidence="1" id="KW-0732">Signal</keyword>
<reference evidence="3" key="1">
    <citation type="submission" date="2015-01" db="EMBL/GenBank/DDBJ databases">
        <authorList>
            <person name="Aksoy S."/>
            <person name="Warren W."/>
            <person name="Wilson R.K."/>
        </authorList>
    </citation>
    <scope>NUCLEOTIDE SEQUENCE [LARGE SCALE GENOMIC DNA]</scope>
    <source>
        <strain evidence="3">IAEA</strain>
    </source>
</reference>
<evidence type="ECO:0000256" key="1">
    <source>
        <dbReference type="SAM" id="SignalP"/>
    </source>
</evidence>
<evidence type="ECO:0000313" key="2">
    <source>
        <dbReference type="EnsemblMetazoa" id="GPPI033275-PA"/>
    </source>
</evidence>
<organism evidence="2 3">
    <name type="scientific">Glossina palpalis gambiensis</name>
    <dbReference type="NCBI Taxonomy" id="67801"/>
    <lineage>
        <taxon>Eukaryota</taxon>
        <taxon>Metazoa</taxon>
        <taxon>Ecdysozoa</taxon>
        <taxon>Arthropoda</taxon>
        <taxon>Hexapoda</taxon>
        <taxon>Insecta</taxon>
        <taxon>Pterygota</taxon>
        <taxon>Neoptera</taxon>
        <taxon>Endopterygota</taxon>
        <taxon>Diptera</taxon>
        <taxon>Brachycera</taxon>
        <taxon>Muscomorpha</taxon>
        <taxon>Hippoboscoidea</taxon>
        <taxon>Glossinidae</taxon>
        <taxon>Glossina</taxon>
    </lineage>
</organism>
<dbReference type="EMBL" id="JXJN01016001">
    <property type="status" value="NOT_ANNOTATED_CDS"/>
    <property type="molecule type" value="Genomic_DNA"/>
</dbReference>
<protein>
    <submittedName>
        <fullName evidence="2">Uncharacterized protein</fullName>
    </submittedName>
</protein>
<name>A0A1B0BKS3_9MUSC</name>
<dbReference type="AlphaFoldDB" id="A0A1B0BKS3"/>
<dbReference type="Proteomes" id="UP000092460">
    <property type="component" value="Unassembled WGS sequence"/>
</dbReference>
<proteinExistence type="predicted"/>
<reference evidence="2" key="2">
    <citation type="submission" date="2020-05" db="UniProtKB">
        <authorList>
            <consortium name="EnsemblMetazoa"/>
        </authorList>
    </citation>
    <scope>IDENTIFICATION</scope>
    <source>
        <strain evidence="2">IAEA</strain>
    </source>
</reference>
<feature type="chain" id="PRO_5008404957" evidence="1">
    <location>
        <begin position="24"/>
        <end position="80"/>
    </location>
</feature>
<sequence length="80" mass="9112">MECNAAVVIATPFLLSTVRVVITASMTQGHKYMNVDKRDQTLKLIVSGYYQINLCYEFLLRQLSHKTSNLVALRGEFMNI</sequence>
<feature type="signal peptide" evidence="1">
    <location>
        <begin position="1"/>
        <end position="23"/>
    </location>
</feature>
<dbReference type="VEuPathDB" id="VectorBase:GPPI033275"/>
<keyword evidence="3" id="KW-1185">Reference proteome</keyword>
<dbReference type="EnsemblMetazoa" id="GPPI033275-RA">
    <property type="protein sequence ID" value="GPPI033275-PA"/>
    <property type="gene ID" value="GPPI033275"/>
</dbReference>
<evidence type="ECO:0000313" key="3">
    <source>
        <dbReference type="Proteomes" id="UP000092460"/>
    </source>
</evidence>
<accession>A0A1B0BKS3</accession>